<evidence type="ECO:0000259" key="6">
    <source>
        <dbReference type="Pfam" id="PF08124"/>
    </source>
</evidence>
<dbReference type="SUPFAM" id="SSF74650">
    <property type="entry name" value="Galactose mutarotase-like"/>
    <property type="match status" value="1"/>
</dbReference>
<protein>
    <submittedName>
        <fullName evidence="7">Polysaccharide lyase family 8 super-sandwich domain-containing protein</fullName>
    </submittedName>
</protein>
<dbReference type="Proteomes" id="UP001589532">
    <property type="component" value="Unassembled WGS sequence"/>
</dbReference>
<evidence type="ECO:0000313" key="8">
    <source>
        <dbReference type="Proteomes" id="UP001589532"/>
    </source>
</evidence>
<dbReference type="Pfam" id="PF08124">
    <property type="entry name" value="Lyase_8_N"/>
    <property type="match status" value="1"/>
</dbReference>
<name>A0ABV5SJA4_9ACTN</name>
<proteinExistence type="inferred from homology"/>
<dbReference type="InterPro" id="IPR014718">
    <property type="entry name" value="GH-type_carb-bd"/>
</dbReference>
<dbReference type="PANTHER" id="PTHR38481">
    <property type="entry name" value="HYALURONATE LYASE"/>
    <property type="match status" value="1"/>
</dbReference>
<dbReference type="SUPFAM" id="SSF49863">
    <property type="entry name" value="Hyaluronate lyase-like, C-terminal domain"/>
    <property type="match status" value="1"/>
</dbReference>
<dbReference type="InterPro" id="IPR012970">
    <property type="entry name" value="Lyase_8_alpha_N"/>
</dbReference>
<evidence type="ECO:0000256" key="1">
    <source>
        <dbReference type="ARBA" id="ARBA00006699"/>
    </source>
</evidence>
<feature type="domain" description="Polysaccharide lyase 8 N-terminal alpha-helical" evidence="6">
    <location>
        <begin position="66"/>
        <end position="254"/>
    </location>
</feature>
<evidence type="ECO:0000259" key="5">
    <source>
        <dbReference type="Pfam" id="PF02884"/>
    </source>
</evidence>
<accession>A0ABV5SJA4</accession>
<comment type="similarity">
    <text evidence="1">Belongs to the polysaccharide lyase 8 family.</text>
</comment>
<dbReference type="GO" id="GO:0016829">
    <property type="term" value="F:lyase activity"/>
    <property type="evidence" value="ECO:0007669"/>
    <property type="project" value="UniProtKB-KW"/>
</dbReference>
<dbReference type="Gene3D" id="2.70.98.10">
    <property type="match status" value="1"/>
</dbReference>
<reference evidence="7 8" key="1">
    <citation type="submission" date="2024-09" db="EMBL/GenBank/DDBJ databases">
        <authorList>
            <person name="Sun Q."/>
            <person name="Mori K."/>
        </authorList>
    </citation>
    <scope>NUCLEOTIDE SEQUENCE [LARGE SCALE GENOMIC DNA]</scope>
    <source>
        <strain evidence="7 8">JCM 3143</strain>
    </source>
</reference>
<dbReference type="Gene3D" id="2.60.220.10">
    <property type="entry name" value="Polysaccharide lyase family 8-like, C-terminal"/>
    <property type="match status" value="1"/>
</dbReference>
<dbReference type="InterPro" id="IPR008929">
    <property type="entry name" value="Chondroitin_lyas"/>
</dbReference>
<feature type="domain" description="Polysaccharide lyase family 8 C-terminal" evidence="5">
    <location>
        <begin position="540"/>
        <end position="601"/>
    </location>
</feature>
<feature type="domain" description="Polysaccharide lyase family 8 central" evidence="4">
    <location>
        <begin position="287"/>
        <end position="531"/>
    </location>
</feature>
<evidence type="ECO:0000313" key="7">
    <source>
        <dbReference type="EMBL" id="MFB9631780.1"/>
    </source>
</evidence>
<dbReference type="Gene3D" id="1.50.10.100">
    <property type="entry name" value="Chondroitin AC/alginate lyase"/>
    <property type="match status" value="1"/>
</dbReference>
<sequence length="615" mass="65380">MNPIGIVRDRLLAALADPAALVDAPGPGGTWPDIDYAGRDVAAWEPFEHLCRLAGLARDVPAEALRALDAWLELDPQCPNWWYNRLGAPRLLGDAALLLRPHLSAEQSSRVAHVLERAAWDRMAGQNLLWAAEVAIRRGLLTGDLGVLADAFGRVEGTLAVGEGEGIQADQSFHQHGAQLYSGGYGHAFARDAAALAALAAGTPLAFSGRALAVLADFLLDGQRWMVHGGRYDIACMGRESSRQGNSAQARELAAAARALTDAPRRRELADFADRLDSGKPLVAGARYFWRSDYLAVHRPGWSAAVKTSSTRTVLSEAGNGEGLKGRHLCDGFTPLWRTGREHAELWPVWDWRHLPGTTVVYRAGPLPVSSGFDEDTGGSGFSGGLSDGEYGLAAMHLRRDGLEARKAWFFFADEYVALGAGISCDDAGAPVHTTIDQSALTGQVVCDTAVVAPGGTTVCPDVRRIHHDGVTYVFPEPATVTVRAGLRRGSWAELNHSQPDAPLSAPILELWIDHGVRPGDASYAYFAVPGEAGAPEAISVLANTPRLQAVRHGALGVVQAVFHEPGVLRVPGGPDITVDRPALLHLREAGDHLALSTAGPYGHGPAAVVGIRHG</sequence>
<dbReference type="InterPro" id="IPR004103">
    <property type="entry name" value="Lyase_8_C"/>
</dbReference>
<dbReference type="EMBL" id="JBHMBW010000108">
    <property type="protein sequence ID" value="MFB9631780.1"/>
    <property type="molecule type" value="Genomic_DNA"/>
</dbReference>
<keyword evidence="2" id="KW-0732">Signal</keyword>
<dbReference type="InterPro" id="IPR003159">
    <property type="entry name" value="Lyase_8_central_dom"/>
</dbReference>
<gene>
    <name evidence="7" type="ORF">ACFFSA_52715</name>
</gene>
<comment type="caution">
    <text evidence="7">The sequence shown here is derived from an EMBL/GenBank/DDBJ whole genome shotgun (WGS) entry which is preliminary data.</text>
</comment>
<organism evidence="7 8">
    <name type="scientific">Nonomuraea helvata</name>
    <dbReference type="NCBI Taxonomy" id="37484"/>
    <lineage>
        <taxon>Bacteria</taxon>
        <taxon>Bacillati</taxon>
        <taxon>Actinomycetota</taxon>
        <taxon>Actinomycetes</taxon>
        <taxon>Streptosporangiales</taxon>
        <taxon>Streptosporangiaceae</taxon>
        <taxon>Nonomuraea</taxon>
    </lineage>
</organism>
<evidence type="ECO:0000256" key="3">
    <source>
        <dbReference type="ARBA" id="ARBA00023239"/>
    </source>
</evidence>
<dbReference type="Pfam" id="PF02884">
    <property type="entry name" value="Lyase_8_C"/>
    <property type="match status" value="1"/>
</dbReference>
<dbReference type="Pfam" id="PF02278">
    <property type="entry name" value="Lyase_8"/>
    <property type="match status" value="1"/>
</dbReference>
<dbReference type="PANTHER" id="PTHR38481:SF1">
    <property type="entry name" value="HYALURONATE LYASE"/>
    <property type="match status" value="1"/>
</dbReference>
<evidence type="ECO:0000256" key="2">
    <source>
        <dbReference type="ARBA" id="ARBA00022729"/>
    </source>
</evidence>
<dbReference type="SUPFAM" id="SSF48230">
    <property type="entry name" value="Chondroitin AC/alginate lyase"/>
    <property type="match status" value="1"/>
</dbReference>
<keyword evidence="8" id="KW-1185">Reference proteome</keyword>
<evidence type="ECO:0000259" key="4">
    <source>
        <dbReference type="Pfam" id="PF02278"/>
    </source>
</evidence>
<dbReference type="InterPro" id="IPR038970">
    <property type="entry name" value="Lyase_8"/>
</dbReference>
<dbReference type="InterPro" id="IPR011071">
    <property type="entry name" value="Lyase_8-like_C"/>
</dbReference>
<keyword evidence="3 7" id="KW-0456">Lyase</keyword>
<dbReference type="InterPro" id="IPR011013">
    <property type="entry name" value="Gal_mutarotase_sf_dom"/>
</dbReference>
<dbReference type="RefSeq" id="WP_344993997.1">
    <property type="nucleotide sequence ID" value="NZ_BAAAXV010000008.1"/>
</dbReference>